<dbReference type="InterPro" id="IPR013604">
    <property type="entry name" value="7TM_chemorcpt"/>
</dbReference>
<comment type="caution">
    <text evidence="6">The sequence shown here is derived from an EMBL/GenBank/DDBJ whole genome shotgun (WGS) entry which is preliminary data.</text>
</comment>
<dbReference type="GO" id="GO:0005886">
    <property type="term" value="C:plasma membrane"/>
    <property type="evidence" value="ECO:0007669"/>
    <property type="project" value="UniProtKB-SubCell"/>
</dbReference>
<accession>A0A922MXA8</accession>
<dbReference type="EMBL" id="JACEFF010000086">
    <property type="protein sequence ID" value="KAH9644391.1"/>
    <property type="molecule type" value="Genomic_DNA"/>
</dbReference>
<evidence type="ECO:0000256" key="1">
    <source>
        <dbReference type="ARBA" id="ARBA00004651"/>
    </source>
</evidence>
<keyword evidence="2" id="KW-1003">Cell membrane</keyword>
<proteinExistence type="predicted"/>
<dbReference type="AlphaFoldDB" id="A0A922MXA8"/>
<dbReference type="GO" id="GO:0050909">
    <property type="term" value="P:sensory perception of taste"/>
    <property type="evidence" value="ECO:0007669"/>
    <property type="project" value="InterPro"/>
</dbReference>
<gene>
    <name evidence="6" type="ORF">HF086_006419</name>
</gene>
<evidence type="ECO:0000256" key="3">
    <source>
        <dbReference type="ARBA" id="ARBA00022692"/>
    </source>
</evidence>
<sequence>MLFCDSSHQGMDQLLTVTTNVVWTLKNLILEVVLCIEFEKFYIASQETQDICVNMLKGNCLSDEIQLYKNVRRLHQAKFNKMNVCGLFYVDAKLPRKMIALVANYTIVLLQFAFL</sequence>
<evidence type="ECO:0000313" key="6">
    <source>
        <dbReference type="EMBL" id="KAH9644391.1"/>
    </source>
</evidence>
<evidence type="ECO:0000256" key="5">
    <source>
        <dbReference type="ARBA" id="ARBA00023136"/>
    </source>
</evidence>
<evidence type="ECO:0000256" key="4">
    <source>
        <dbReference type="ARBA" id="ARBA00022989"/>
    </source>
</evidence>
<evidence type="ECO:0000313" key="7">
    <source>
        <dbReference type="Proteomes" id="UP000814243"/>
    </source>
</evidence>
<comment type="subcellular location">
    <subcellularLocation>
        <location evidence="1">Cell membrane</location>
        <topology evidence="1">Multi-pass membrane protein</topology>
    </subcellularLocation>
</comment>
<keyword evidence="3" id="KW-0812">Transmembrane</keyword>
<dbReference type="Pfam" id="PF08395">
    <property type="entry name" value="7tm_7"/>
    <property type="match status" value="1"/>
</dbReference>
<keyword evidence="4" id="KW-1133">Transmembrane helix</keyword>
<keyword evidence="5" id="KW-0472">Membrane</keyword>
<name>A0A922MXA8_SPOEX</name>
<reference evidence="6" key="1">
    <citation type="journal article" date="2021" name="G3 (Bethesda)">
        <title>Genome and transcriptome analysis of the beet armyworm Spodoptera exigua reveals targets for pest control. .</title>
        <authorList>
            <person name="Simon S."/>
            <person name="Breeschoten T."/>
            <person name="Jansen H.J."/>
            <person name="Dirks R.P."/>
            <person name="Schranz M.E."/>
            <person name="Ros V.I.D."/>
        </authorList>
    </citation>
    <scope>NUCLEOTIDE SEQUENCE</scope>
    <source>
        <strain evidence="6">TB_SE_WUR_2020</strain>
    </source>
</reference>
<dbReference type="Proteomes" id="UP000814243">
    <property type="component" value="Unassembled WGS sequence"/>
</dbReference>
<organism evidence="6 7">
    <name type="scientific">Spodoptera exigua</name>
    <name type="common">Beet armyworm</name>
    <name type="synonym">Noctua fulgens</name>
    <dbReference type="NCBI Taxonomy" id="7107"/>
    <lineage>
        <taxon>Eukaryota</taxon>
        <taxon>Metazoa</taxon>
        <taxon>Ecdysozoa</taxon>
        <taxon>Arthropoda</taxon>
        <taxon>Hexapoda</taxon>
        <taxon>Insecta</taxon>
        <taxon>Pterygota</taxon>
        <taxon>Neoptera</taxon>
        <taxon>Endopterygota</taxon>
        <taxon>Lepidoptera</taxon>
        <taxon>Glossata</taxon>
        <taxon>Ditrysia</taxon>
        <taxon>Noctuoidea</taxon>
        <taxon>Noctuidae</taxon>
        <taxon>Amphipyrinae</taxon>
        <taxon>Spodoptera</taxon>
    </lineage>
</organism>
<protein>
    <submittedName>
        <fullName evidence="6">Uncharacterized protein</fullName>
    </submittedName>
</protein>
<evidence type="ECO:0000256" key="2">
    <source>
        <dbReference type="ARBA" id="ARBA00022475"/>
    </source>
</evidence>